<dbReference type="EMBL" id="FWFK01000006">
    <property type="protein sequence ID" value="SLN65025.1"/>
    <property type="molecule type" value="Genomic_DNA"/>
</dbReference>
<dbReference type="InterPro" id="IPR007345">
    <property type="entry name" value="Polysacch_pyruvyl_Trfase"/>
</dbReference>
<evidence type="ECO:0000259" key="1">
    <source>
        <dbReference type="Pfam" id="PF04230"/>
    </source>
</evidence>
<evidence type="ECO:0000313" key="2">
    <source>
        <dbReference type="EMBL" id="SLN65025.1"/>
    </source>
</evidence>
<dbReference type="OrthoDB" id="9767435at2"/>
<proteinExistence type="predicted"/>
<sequence length="382" mass="41594">MTQSYFTPLVVGAGYGTPPRHAGLRQTLAFTGNNCGNLIFSSAVATLFEGCRRVSFDADLPSEAAVSGADSIVLVAANWLNGRADLGELCDRLEATDLPVFALGLGAQSDLTFTMPVLKPGTKRLIELLAERATLISVRGEFSRSVLNHYGIRNAAVTGCPSFLPLGRPGVQLRRATLSGGLQLSDVALHGTRHHFNDASSPVSRHLYRHAFRSGIDLVLQSELADMYFLPGMADASGVPEKAMAAVETVYDADRWSIGLYLRAHGRAFFHFGSWMDFARSKSFLLGTRIHATIAGLLAGTPSMLIAHDARTVELAEAMGIPFVLESEIDIARPLDLERLRGRAIETMQETDHQSYFDEFDTFFEANELAPRIHPQTLMAAQ</sequence>
<dbReference type="AlphaFoldDB" id="A0A1X7A0D6"/>
<keyword evidence="2" id="KW-0808">Transferase</keyword>
<dbReference type="Pfam" id="PF04230">
    <property type="entry name" value="PS_pyruv_trans"/>
    <property type="match status" value="1"/>
</dbReference>
<keyword evidence="3" id="KW-1185">Reference proteome</keyword>
<accession>A0A1X7A0D6</accession>
<evidence type="ECO:0000313" key="3">
    <source>
        <dbReference type="Proteomes" id="UP000193570"/>
    </source>
</evidence>
<organism evidence="2 3">
    <name type="scientific">Roseivivax jejudonensis</name>
    <dbReference type="NCBI Taxonomy" id="1529041"/>
    <lineage>
        <taxon>Bacteria</taxon>
        <taxon>Pseudomonadati</taxon>
        <taxon>Pseudomonadota</taxon>
        <taxon>Alphaproteobacteria</taxon>
        <taxon>Rhodobacterales</taxon>
        <taxon>Roseobacteraceae</taxon>
        <taxon>Roseivivax</taxon>
    </lineage>
</organism>
<gene>
    <name evidence="2" type="ORF">ROJ8625_03310</name>
</gene>
<dbReference type="RefSeq" id="WP_085792995.1">
    <property type="nucleotide sequence ID" value="NZ_FWFK01000006.1"/>
</dbReference>
<dbReference type="Proteomes" id="UP000193570">
    <property type="component" value="Unassembled WGS sequence"/>
</dbReference>
<feature type="domain" description="Polysaccharide pyruvyl transferase" evidence="1">
    <location>
        <begin position="64"/>
        <end position="309"/>
    </location>
</feature>
<protein>
    <submittedName>
        <fullName evidence="2">Polysaccharide pyruvyl transferase</fullName>
    </submittedName>
</protein>
<name>A0A1X7A0D6_9RHOB</name>
<reference evidence="2 3" key="1">
    <citation type="submission" date="2017-03" db="EMBL/GenBank/DDBJ databases">
        <authorList>
            <person name="Afonso C.L."/>
            <person name="Miller P.J."/>
            <person name="Scott M.A."/>
            <person name="Spackman E."/>
            <person name="Goraichik I."/>
            <person name="Dimitrov K.M."/>
            <person name="Suarez D.L."/>
            <person name="Swayne D.E."/>
        </authorList>
    </citation>
    <scope>NUCLEOTIDE SEQUENCE [LARGE SCALE GENOMIC DNA]</scope>
    <source>
        <strain evidence="2 3">CECT 8625</strain>
    </source>
</reference>
<dbReference type="GO" id="GO:0016740">
    <property type="term" value="F:transferase activity"/>
    <property type="evidence" value="ECO:0007669"/>
    <property type="project" value="UniProtKB-KW"/>
</dbReference>